<keyword evidence="2" id="KW-1185">Reference proteome</keyword>
<dbReference type="GeneID" id="83184219"/>
<gene>
    <name evidence="1" type="ORF">N7498_009862</name>
</gene>
<accession>A0A9W9J6N7</accession>
<comment type="caution">
    <text evidence="1">The sequence shown here is derived from an EMBL/GenBank/DDBJ whole genome shotgun (WGS) entry which is preliminary data.</text>
</comment>
<reference evidence="1" key="2">
    <citation type="journal article" date="2023" name="IMA Fungus">
        <title>Comparative genomic study of the Penicillium genus elucidates a diverse pangenome and 15 lateral gene transfer events.</title>
        <authorList>
            <person name="Petersen C."/>
            <person name="Sorensen T."/>
            <person name="Nielsen M.R."/>
            <person name="Sondergaard T.E."/>
            <person name="Sorensen J.L."/>
            <person name="Fitzpatrick D.A."/>
            <person name="Frisvad J.C."/>
            <person name="Nielsen K.L."/>
        </authorList>
    </citation>
    <scope>NUCLEOTIDE SEQUENCE</scope>
    <source>
        <strain evidence="1">IBT 15544</strain>
    </source>
</reference>
<dbReference type="EMBL" id="JAPQKR010000016">
    <property type="protein sequence ID" value="KAJ5190877.1"/>
    <property type="molecule type" value="Genomic_DNA"/>
</dbReference>
<dbReference type="OrthoDB" id="6509975at2759"/>
<reference evidence="1" key="1">
    <citation type="submission" date="2022-12" db="EMBL/GenBank/DDBJ databases">
        <authorList>
            <person name="Petersen C."/>
        </authorList>
    </citation>
    <scope>NUCLEOTIDE SEQUENCE</scope>
    <source>
        <strain evidence="1">IBT 15544</strain>
    </source>
</reference>
<name>A0A9W9J6N7_9EURO</name>
<sequence length="314" mass="34541">MSDPTYQTKTTWEKYYSSKEGHGSLLSPPVTDSAAELSPAFWHNVTALFQEDDSAIQDYIARKSRRFVRLSRSIAVTKRREMVQLGCELEDLAGVSLLCHESASATSSHGSQSFLPLELEAEERVRIHLTIPAAINHMTSMGIMPADTGPRNLVWDSTTGTLRSEVFTEDELRNHAYSQDLSYYYSVGPGSVGPARKLFLPFLESLTTPLGNGPGQTSTDANGGTFTVPNLIMAFLNDNQISEMTAAMGILSECQLPEWSRKELPAIRVHPILQKSKAAGSFLDYCNVTESTEPVAGASFFTDLSQDFLTFVKP</sequence>
<organism evidence="1 2">
    <name type="scientific">Penicillium cinerascens</name>
    <dbReference type="NCBI Taxonomy" id="70096"/>
    <lineage>
        <taxon>Eukaryota</taxon>
        <taxon>Fungi</taxon>
        <taxon>Dikarya</taxon>
        <taxon>Ascomycota</taxon>
        <taxon>Pezizomycotina</taxon>
        <taxon>Eurotiomycetes</taxon>
        <taxon>Eurotiomycetidae</taxon>
        <taxon>Eurotiales</taxon>
        <taxon>Aspergillaceae</taxon>
        <taxon>Penicillium</taxon>
    </lineage>
</organism>
<dbReference type="RefSeq" id="XP_058303817.1">
    <property type="nucleotide sequence ID" value="XM_058456918.1"/>
</dbReference>
<evidence type="ECO:0000313" key="1">
    <source>
        <dbReference type="EMBL" id="KAJ5190877.1"/>
    </source>
</evidence>
<dbReference type="AlphaFoldDB" id="A0A9W9J6N7"/>
<dbReference type="Gene3D" id="3.40.50.1240">
    <property type="entry name" value="Phosphoglycerate mutase-like"/>
    <property type="match status" value="1"/>
</dbReference>
<dbReference type="Proteomes" id="UP001150904">
    <property type="component" value="Unassembled WGS sequence"/>
</dbReference>
<dbReference type="SUPFAM" id="SSF53254">
    <property type="entry name" value="Phosphoglycerate mutase-like"/>
    <property type="match status" value="1"/>
</dbReference>
<dbReference type="InterPro" id="IPR029033">
    <property type="entry name" value="His_PPase_superfam"/>
</dbReference>
<protein>
    <submittedName>
        <fullName evidence="1">Histidine acid phosphatase</fullName>
    </submittedName>
</protein>
<proteinExistence type="predicted"/>
<evidence type="ECO:0000313" key="2">
    <source>
        <dbReference type="Proteomes" id="UP001150904"/>
    </source>
</evidence>